<protein>
    <submittedName>
        <fullName evidence="6">Tetratricopeptide repeat protein</fullName>
    </submittedName>
</protein>
<dbReference type="Proteomes" id="UP000308528">
    <property type="component" value="Unassembled WGS sequence"/>
</dbReference>
<evidence type="ECO:0000313" key="7">
    <source>
        <dbReference type="Proteomes" id="UP000308528"/>
    </source>
</evidence>
<dbReference type="PROSITE" id="PS50005">
    <property type="entry name" value="TPR"/>
    <property type="match status" value="1"/>
</dbReference>
<accession>A0A4V3XLT2</accession>
<evidence type="ECO:0000313" key="6">
    <source>
        <dbReference type="EMBL" id="THH42093.1"/>
    </source>
</evidence>
<reference evidence="6 7" key="1">
    <citation type="submission" date="2019-04" db="EMBL/GenBank/DDBJ databases">
        <title>Lewinella litorea sp. nov., isolated from a marine sand.</title>
        <authorList>
            <person name="Yoon J.-H."/>
        </authorList>
    </citation>
    <scope>NUCLEOTIDE SEQUENCE [LARGE SCALE GENOMIC DNA]</scope>
    <source>
        <strain evidence="6 7">HSMS-39</strain>
    </source>
</reference>
<evidence type="ECO:0000256" key="3">
    <source>
        <dbReference type="PROSITE-ProRule" id="PRU00339"/>
    </source>
</evidence>
<dbReference type="InterPro" id="IPR011990">
    <property type="entry name" value="TPR-like_helical_dom_sf"/>
</dbReference>
<feature type="signal peptide" evidence="5">
    <location>
        <begin position="1"/>
        <end position="20"/>
    </location>
</feature>
<dbReference type="EMBL" id="SRSF01000001">
    <property type="protein sequence ID" value="THH42093.1"/>
    <property type="molecule type" value="Genomic_DNA"/>
</dbReference>
<evidence type="ECO:0000256" key="1">
    <source>
        <dbReference type="ARBA" id="ARBA00022737"/>
    </source>
</evidence>
<dbReference type="OrthoDB" id="5477158at2"/>
<comment type="caution">
    <text evidence="6">The sequence shown here is derived from an EMBL/GenBank/DDBJ whole genome shotgun (WGS) entry which is preliminary data.</text>
</comment>
<keyword evidence="2 3" id="KW-0802">TPR repeat</keyword>
<evidence type="ECO:0000256" key="2">
    <source>
        <dbReference type="ARBA" id="ARBA00022803"/>
    </source>
</evidence>
<dbReference type="AlphaFoldDB" id="A0A4V3XLT2"/>
<evidence type="ECO:0000256" key="4">
    <source>
        <dbReference type="SAM" id="Coils"/>
    </source>
</evidence>
<dbReference type="InterPro" id="IPR051012">
    <property type="entry name" value="CellSynth/LPSAsmb/PSIAsmb"/>
</dbReference>
<dbReference type="PANTHER" id="PTHR45586:SF1">
    <property type="entry name" value="LIPOPOLYSACCHARIDE ASSEMBLY PROTEIN B"/>
    <property type="match status" value="1"/>
</dbReference>
<evidence type="ECO:0000256" key="5">
    <source>
        <dbReference type="SAM" id="SignalP"/>
    </source>
</evidence>
<dbReference type="PANTHER" id="PTHR45586">
    <property type="entry name" value="TPR REPEAT-CONTAINING PROTEIN PA4667"/>
    <property type="match status" value="1"/>
</dbReference>
<proteinExistence type="predicted"/>
<dbReference type="Pfam" id="PF14559">
    <property type="entry name" value="TPR_19"/>
    <property type="match status" value="2"/>
</dbReference>
<feature type="coiled-coil region" evidence="4">
    <location>
        <begin position="261"/>
        <end position="288"/>
    </location>
</feature>
<dbReference type="InterPro" id="IPR019734">
    <property type="entry name" value="TPR_rpt"/>
</dbReference>
<keyword evidence="5" id="KW-0732">Signal</keyword>
<keyword evidence="1" id="KW-0677">Repeat</keyword>
<gene>
    <name evidence="6" type="ORF">E4021_01495</name>
</gene>
<keyword evidence="7" id="KW-1185">Reference proteome</keyword>
<keyword evidence="4" id="KW-0175">Coiled coil</keyword>
<dbReference type="SUPFAM" id="SSF48452">
    <property type="entry name" value="TPR-like"/>
    <property type="match status" value="2"/>
</dbReference>
<name>A0A4V3XLT2_9BACT</name>
<sequence length="413" mass="46177">MLLAPIAVLFLLFTACDSSSTETADAPEDQLDIPALLPRPDALQTTAEWDQTQSGYSQMVGKLRLEDPDAIEPRITIAKIFINEARVTGEHGHYYPAALKLLDEALELNHKGPKDPNLEFDALSTKAGVLLSQHEFSEALAVARSAVSINPYNAQVYGAIVDANVELGNYEAAVKAADKMNEIRPDLRSYSRASYLREIHGDVEGAIDAMKRAVRAGAPGYESTAWARLTLGQLYHRYGQPENAAQEYAIILRERPNYPFAVAAQAELAMDEKNYEEAERLLEEARSIIPEVGFYVDLAKLYKIQGREEELTATKKEIMAMLQDDVDSGHNMDLEYATVYQDIYEDYDKALEYLEEEYERRPNNIDVNRLLADLYVQRGEFGKAQEHLVKAAVTDSKHPKLAELQATTAEATK</sequence>
<dbReference type="Pfam" id="PF13432">
    <property type="entry name" value="TPR_16"/>
    <property type="match status" value="1"/>
</dbReference>
<feature type="repeat" description="TPR" evidence="3">
    <location>
        <begin position="225"/>
        <end position="258"/>
    </location>
</feature>
<feature type="chain" id="PRO_5020196776" evidence="5">
    <location>
        <begin position="21"/>
        <end position="413"/>
    </location>
</feature>
<dbReference type="SMART" id="SM00028">
    <property type="entry name" value="TPR"/>
    <property type="match status" value="4"/>
</dbReference>
<organism evidence="6 7">
    <name type="scientific">Neolewinella litorea</name>
    <dbReference type="NCBI Taxonomy" id="2562452"/>
    <lineage>
        <taxon>Bacteria</taxon>
        <taxon>Pseudomonadati</taxon>
        <taxon>Bacteroidota</taxon>
        <taxon>Saprospiria</taxon>
        <taxon>Saprospirales</taxon>
        <taxon>Lewinellaceae</taxon>
        <taxon>Neolewinella</taxon>
    </lineage>
</organism>
<dbReference type="Gene3D" id="1.25.40.10">
    <property type="entry name" value="Tetratricopeptide repeat domain"/>
    <property type="match status" value="2"/>
</dbReference>